<protein>
    <submittedName>
        <fullName evidence="1">Uncharacterized protein</fullName>
    </submittedName>
</protein>
<organism evidence="1 2">
    <name type="scientific">Methanobrevibacter millerae</name>
    <dbReference type="NCBI Taxonomy" id="230361"/>
    <lineage>
        <taxon>Archaea</taxon>
        <taxon>Methanobacteriati</taxon>
        <taxon>Methanobacteriota</taxon>
        <taxon>Methanomada group</taxon>
        <taxon>Methanobacteria</taxon>
        <taxon>Methanobacteriales</taxon>
        <taxon>Methanobacteriaceae</taxon>
        <taxon>Methanobrevibacter</taxon>
    </lineage>
</organism>
<proteinExistence type="predicted"/>
<dbReference type="AlphaFoldDB" id="A0A1G5VK89"/>
<dbReference type="Proteomes" id="UP000323439">
    <property type="component" value="Unassembled WGS sequence"/>
</dbReference>
<dbReference type="EMBL" id="FMXB01000004">
    <property type="protein sequence ID" value="SDA46230.1"/>
    <property type="molecule type" value="Genomic_DNA"/>
</dbReference>
<reference evidence="1 2" key="1">
    <citation type="submission" date="2016-10" db="EMBL/GenBank/DDBJ databases">
        <authorList>
            <person name="Varghese N."/>
            <person name="Submissions S."/>
        </authorList>
    </citation>
    <scope>NUCLEOTIDE SEQUENCE [LARGE SCALE GENOMIC DNA]</scope>
    <source>
        <strain evidence="1 2">DSM 16643</strain>
    </source>
</reference>
<sequence>MSNFDFLKTFNNDLYKIGVRLEDDVQTSPRAVTADATTFLELLVDDIYNRSDCKKENFKVPFYKKIDKLYRSGEISYVYKKKLQNAYSLRSEIHNNYKDIEQEFYIALDLHQKLYYIAKKYYRDYNENYNKYIGIPSYRPPKMNNIETRSFKEFHFPNCIICGDKNENSDSNMCERCNSKIENANYYISLRNTFGKNNEFTKRDLIEYGIPESYALSLIMDLTKENLVWKMGEFFSFNNDVFDEYLSQINSYIEISILINKFYNDELTPREIKRTPEYHKGLKGHEPFVEFHNLVNDRLIRVFERSIINLEDIKTSIDFASISYDDVLEWFCNEKNAFMCGELNDAFINFNELLIEDYLSEIKKGCFDEEKIKQKLNVTPEIYDFWMDYYIDGELSDEILNVKKILIIDELSRNKTLIQAIASVDMTSDEFKEIYGESKKNNDSFYRSFMREYVEKRQVMILKYLKRDNLTDALRKARIAKKEFHRWYFDGEVENSRFYLDVTQILMDKYLDLRKKGLSCEDILKEIKVPRDIFESWSSYDNQIFFSDFMKKAKEIDDELEKRDLIIDGLRNDKSLDDILNENDMSYDEFKELYDSSRIIGSSFHRKYDIEHVENKKRVFLRYLRGNDFFNAIVKSRISHKEFNDWYTKEERSFLSRNDPSQFYLTATTLLMDKYIAYRLKGNNKGESSKNIGLTNTAVTYWMKHPEVDLFAKFKDRVIESEVKLIRQGFNEGKSKMEISDTYDIAVKDINDYIEKGLNDSGLFGEIAEIYYGEVVSRQLEVFLEEVENKDYKKALKNSNFTSSELEECYQMGKDGDERYREFYEKYLDLKINIFITDILMKKPRRIALKNSNLSEEEFEENEEAISDSILNGRLDLMLDAMLKPRSKGTSLASAANISLEEVYDWYFKGKKGDERFEEFSICFDLSIVIPRKAAFNRGINLGLYKNRMLIKLKKDLGKNEFEIWKKHGIIENKDVRYIDLNDEEKVDMNMVTKIIRRSKKAYKVSKEEDPELFQYMKNAFKTLA</sequence>
<evidence type="ECO:0000313" key="1">
    <source>
        <dbReference type="EMBL" id="SDA46230.1"/>
    </source>
</evidence>
<dbReference type="OrthoDB" id="78478at2157"/>
<accession>A0A1G5VK89</accession>
<gene>
    <name evidence="1" type="ORF">SAMN02910315_00694</name>
</gene>
<dbReference type="RefSeq" id="WP_149731312.1">
    <property type="nucleotide sequence ID" value="NZ_FMXB01000004.1"/>
</dbReference>
<evidence type="ECO:0000313" key="2">
    <source>
        <dbReference type="Proteomes" id="UP000323439"/>
    </source>
</evidence>
<name>A0A1G5VK89_9EURY</name>
<keyword evidence="2" id="KW-1185">Reference proteome</keyword>